<evidence type="ECO:0000256" key="1">
    <source>
        <dbReference type="SAM" id="MobiDB-lite"/>
    </source>
</evidence>
<name>A0A5C6CJN3_9BACT</name>
<dbReference type="AlphaFoldDB" id="A0A5C6CJN3"/>
<gene>
    <name evidence="2" type="ORF">Pla52o_25530</name>
</gene>
<dbReference type="EMBL" id="SJPT01000004">
    <property type="protein sequence ID" value="TWU23019.1"/>
    <property type="molecule type" value="Genomic_DNA"/>
</dbReference>
<organism evidence="2 3">
    <name type="scientific">Novipirellula galeiformis</name>
    <dbReference type="NCBI Taxonomy" id="2528004"/>
    <lineage>
        <taxon>Bacteria</taxon>
        <taxon>Pseudomonadati</taxon>
        <taxon>Planctomycetota</taxon>
        <taxon>Planctomycetia</taxon>
        <taxon>Pirellulales</taxon>
        <taxon>Pirellulaceae</taxon>
        <taxon>Novipirellula</taxon>
    </lineage>
</organism>
<sequence length="62" mass="6697">MLENMDNKSGGNETTFKGIVLQQNRCSQLIVTVRNDSGLMSGHGRVIVDGQGDASRRSLSDC</sequence>
<dbReference type="Proteomes" id="UP000316304">
    <property type="component" value="Unassembled WGS sequence"/>
</dbReference>
<reference evidence="2 3" key="1">
    <citation type="submission" date="2019-02" db="EMBL/GenBank/DDBJ databases">
        <title>Deep-cultivation of Planctomycetes and their phenomic and genomic characterization uncovers novel biology.</title>
        <authorList>
            <person name="Wiegand S."/>
            <person name="Jogler M."/>
            <person name="Boedeker C."/>
            <person name="Pinto D."/>
            <person name="Vollmers J."/>
            <person name="Rivas-Marin E."/>
            <person name="Kohn T."/>
            <person name="Peeters S.H."/>
            <person name="Heuer A."/>
            <person name="Rast P."/>
            <person name="Oberbeckmann S."/>
            <person name="Bunk B."/>
            <person name="Jeske O."/>
            <person name="Meyerdierks A."/>
            <person name="Storesund J.E."/>
            <person name="Kallscheuer N."/>
            <person name="Luecker S."/>
            <person name="Lage O.M."/>
            <person name="Pohl T."/>
            <person name="Merkel B.J."/>
            <person name="Hornburger P."/>
            <person name="Mueller R.-W."/>
            <person name="Bruemmer F."/>
            <person name="Labrenz M."/>
            <person name="Spormann A.M."/>
            <person name="Op Den Camp H."/>
            <person name="Overmann J."/>
            <person name="Amann R."/>
            <person name="Jetten M.S.M."/>
            <person name="Mascher T."/>
            <person name="Medema M.H."/>
            <person name="Devos D.P."/>
            <person name="Kaster A.-K."/>
            <person name="Ovreas L."/>
            <person name="Rohde M."/>
            <person name="Galperin M.Y."/>
            <person name="Jogler C."/>
        </authorList>
    </citation>
    <scope>NUCLEOTIDE SEQUENCE [LARGE SCALE GENOMIC DNA]</scope>
    <source>
        <strain evidence="2 3">Pla52o</strain>
    </source>
</reference>
<evidence type="ECO:0000313" key="2">
    <source>
        <dbReference type="EMBL" id="TWU23019.1"/>
    </source>
</evidence>
<comment type="caution">
    <text evidence="2">The sequence shown here is derived from an EMBL/GenBank/DDBJ whole genome shotgun (WGS) entry which is preliminary data.</text>
</comment>
<accession>A0A5C6CJN3</accession>
<proteinExistence type="predicted"/>
<keyword evidence="3" id="KW-1185">Reference proteome</keyword>
<evidence type="ECO:0000313" key="3">
    <source>
        <dbReference type="Proteomes" id="UP000316304"/>
    </source>
</evidence>
<feature type="region of interest" description="Disordered" evidence="1">
    <location>
        <begin position="43"/>
        <end position="62"/>
    </location>
</feature>
<protein>
    <submittedName>
        <fullName evidence="2">Uncharacterized protein</fullName>
    </submittedName>
</protein>